<dbReference type="AlphaFoldDB" id="A0A0D0UM06"/>
<dbReference type="CDD" id="cd02440">
    <property type="entry name" value="AdoMet_MTases"/>
    <property type="match status" value="1"/>
</dbReference>
<feature type="binding site" evidence="5">
    <location>
        <position position="157"/>
    </location>
    <ligand>
        <name>S-adenosyl-L-methionine</name>
        <dbReference type="ChEBI" id="CHEBI:59789"/>
    </ligand>
</feature>
<dbReference type="GO" id="GO:0016279">
    <property type="term" value="F:protein-lysine N-methyltransferase activity"/>
    <property type="evidence" value="ECO:0007669"/>
    <property type="project" value="UniProtKB-UniRule"/>
</dbReference>
<feature type="region of interest" description="Disordered" evidence="6">
    <location>
        <begin position="1"/>
        <end position="29"/>
    </location>
</feature>
<dbReference type="PANTHER" id="PTHR14614">
    <property type="entry name" value="HEPATOCELLULAR CARCINOMA-ASSOCIATED ANTIGEN"/>
    <property type="match status" value="1"/>
</dbReference>
<comment type="function">
    <text evidence="5">S-adenosyl-L-methionine-dependent protein methyltransferase that trimethylates the N-terminal glycine 'Gly-2' of elongation factor 1-alpha, before also catalyzing the mono- and dimethylation of 'Lys-3'.</text>
</comment>
<dbReference type="HOGENOM" id="CLU_032409_0_0_1"/>
<keyword evidence="4 5" id="KW-0949">S-adenosyl-L-methionine</keyword>
<evidence type="ECO:0000256" key="4">
    <source>
        <dbReference type="ARBA" id="ARBA00022691"/>
    </source>
</evidence>
<dbReference type="OrthoDB" id="46564at2759"/>
<keyword evidence="3 5" id="KW-0808">Transferase</keyword>
<evidence type="ECO:0000256" key="6">
    <source>
        <dbReference type="SAM" id="MobiDB-lite"/>
    </source>
</evidence>
<dbReference type="HAMAP" id="MF_03223">
    <property type="entry name" value="Methyltr_EFM7"/>
    <property type="match status" value="1"/>
</dbReference>
<dbReference type="InterPro" id="IPR019410">
    <property type="entry name" value="Methyltransf_16"/>
</dbReference>
<evidence type="ECO:0000313" key="7">
    <source>
        <dbReference type="EMBL" id="KIR49228.1"/>
    </source>
</evidence>
<dbReference type="PROSITE" id="PS51560">
    <property type="entry name" value="SAM_MT_NNT1"/>
    <property type="match status" value="1"/>
</dbReference>
<feature type="compositionally biased region" description="Acidic residues" evidence="6">
    <location>
        <begin position="13"/>
        <end position="28"/>
    </location>
</feature>
<dbReference type="GO" id="GO:0005737">
    <property type="term" value="C:cytoplasm"/>
    <property type="evidence" value="ECO:0007669"/>
    <property type="project" value="UniProtKB-SubCell"/>
</dbReference>
<feature type="binding site" evidence="5">
    <location>
        <position position="124"/>
    </location>
    <ligand>
        <name>S-adenosyl-L-methionine</name>
        <dbReference type="ChEBI" id="CHEBI:59789"/>
    </ligand>
</feature>
<feature type="binding site" evidence="5">
    <location>
        <position position="180"/>
    </location>
    <ligand>
        <name>S-adenosyl-L-methionine</name>
        <dbReference type="ChEBI" id="CHEBI:59789"/>
    </ligand>
</feature>
<proteinExistence type="inferred from homology"/>
<evidence type="ECO:0000256" key="3">
    <source>
        <dbReference type="ARBA" id="ARBA00022679"/>
    </source>
</evidence>
<feature type="binding site" evidence="5">
    <location>
        <begin position="102"/>
        <end position="104"/>
    </location>
    <ligand>
        <name>S-adenosyl-L-methionine</name>
        <dbReference type="ChEBI" id="CHEBI:59789"/>
    </ligand>
</feature>
<feature type="binding site" evidence="5">
    <location>
        <position position="76"/>
    </location>
    <ligand>
        <name>S-adenosyl-L-methionine</name>
        <dbReference type="ChEBI" id="CHEBI:59789"/>
    </ligand>
</feature>
<keyword evidence="1 5" id="KW-0963">Cytoplasm</keyword>
<dbReference type="EMBL" id="KN847975">
    <property type="protein sequence ID" value="KIR49228.1"/>
    <property type="molecule type" value="Genomic_DNA"/>
</dbReference>
<evidence type="ECO:0000256" key="1">
    <source>
        <dbReference type="ARBA" id="ARBA00022490"/>
    </source>
</evidence>
<dbReference type="SUPFAM" id="SSF53335">
    <property type="entry name" value="S-adenosyl-L-methionine-dependent methyltransferases"/>
    <property type="match status" value="1"/>
</dbReference>
<organism evidence="7">
    <name type="scientific">Cryptococcus bacillisporus CA1280</name>
    <dbReference type="NCBI Taxonomy" id="1296109"/>
    <lineage>
        <taxon>Eukaryota</taxon>
        <taxon>Fungi</taxon>
        <taxon>Dikarya</taxon>
        <taxon>Basidiomycota</taxon>
        <taxon>Agaricomycotina</taxon>
        <taxon>Tremellomycetes</taxon>
        <taxon>Tremellales</taxon>
        <taxon>Cryptococcaceae</taxon>
        <taxon>Cryptococcus</taxon>
        <taxon>Cryptococcus gattii species complex</taxon>
    </lineage>
</organism>
<dbReference type="EC" id="2.1.1.-" evidence="5"/>
<dbReference type="Pfam" id="PF10294">
    <property type="entry name" value="Methyltransf_16"/>
    <property type="match status" value="1"/>
</dbReference>
<dbReference type="InterPro" id="IPR025784">
    <property type="entry name" value="EFM7"/>
</dbReference>
<name>A0A0D0UM06_CRYGA</name>
<reference evidence="7" key="1">
    <citation type="submission" date="2015-01" db="EMBL/GenBank/DDBJ databases">
        <title>The Genome Sequence of Cryptococcus gattii CA1280.</title>
        <authorList>
            <consortium name="The Broad Institute Genomics Platform"/>
            <person name="Cuomo C."/>
            <person name="Litvintseva A."/>
            <person name="Chen Y."/>
            <person name="Heitman J."/>
            <person name="Sun S."/>
            <person name="Springer D."/>
            <person name="Dromer F."/>
            <person name="Young S."/>
            <person name="Zeng Q."/>
            <person name="Gargeya S."/>
            <person name="Abouelleil A."/>
            <person name="Alvarado L."/>
            <person name="Chapman S.B."/>
            <person name="Gainer-Dewar J."/>
            <person name="Goldberg J."/>
            <person name="Griggs A."/>
            <person name="Gujja S."/>
            <person name="Hansen M."/>
            <person name="Howarth C."/>
            <person name="Imamovic A."/>
            <person name="Larimer J."/>
            <person name="Murphy C."/>
            <person name="Naylor J."/>
            <person name="Pearson M."/>
            <person name="Priest M."/>
            <person name="Roberts A."/>
            <person name="Saif S."/>
            <person name="Shea T."/>
            <person name="Sykes S."/>
            <person name="Wortman J."/>
            <person name="Nusbaum C."/>
            <person name="Birren B."/>
        </authorList>
    </citation>
    <scope>NUCLEOTIDE SEQUENCE [LARGE SCALE GENOMIC DNA]</scope>
    <source>
        <strain evidence="7">CA1280</strain>
    </source>
</reference>
<sequence>MSQEPKVASQGSQEEEEEDFFGLDDLLPEPESPLPPPFSFASYDIPADIGLEVPDHRKSLILRLVGSHPLWGHHLWNTARTLSTYLLKTPQITQSRHVLELGAGAGLPSIVCALAGSSKVVVTDYSDEGLLDNLRFNVDVNLEGEEKERIDVDGHVWGQSVDPLLDHLSKGQKYDLLILSDLVFNHSQHDALIKTVEATLASSPTQLYDPSCPSAPLTEPSILVFFTHHRPHLAHADMAFFPRLAESGNGWAYEKVVEEWAGAMFEDDPGDKRVRGTVHGWRAWRVRDGEEKGEKPSRVSL</sequence>
<dbReference type="InterPro" id="IPR029063">
    <property type="entry name" value="SAM-dependent_MTases_sf"/>
</dbReference>
<comment type="similarity">
    <text evidence="5">Belongs to the class I-like SAM-binding methyltransferase superfamily. EFM7 family.</text>
</comment>
<gene>
    <name evidence="5" type="primary">EFM7</name>
    <name evidence="7" type="ORF">I312_01381</name>
</gene>
<dbReference type="Gene3D" id="3.40.50.150">
    <property type="entry name" value="Vaccinia Virus protein VP39"/>
    <property type="match status" value="1"/>
</dbReference>
<dbReference type="GO" id="GO:0071885">
    <property type="term" value="F:N-terminal protein N-methyltransferase activity"/>
    <property type="evidence" value="ECO:0007669"/>
    <property type="project" value="UniProtKB-UniRule"/>
</dbReference>
<evidence type="ECO:0000256" key="5">
    <source>
        <dbReference type="HAMAP-Rule" id="MF_03223"/>
    </source>
</evidence>
<evidence type="ECO:0000256" key="2">
    <source>
        <dbReference type="ARBA" id="ARBA00022603"/>
    </source>
</evidence>
<dbReference type="GO" id="GO:0032259">
    <property type="term" value="P:methylation"/>
    <property type="evidence" value="ECO:0007669"/>
    <property type="project" value="UniProtKB-KW"/>
</dbReference>
<accession>A0A0D0UM06</accession>
<keyword evidence="2 5" id="KW-0489">Methyltransferase</keyword>
<comment type="subcellular location">
    <subcellularLocation>
        <location evidence="5">Cytoplasm</location>
    </subcellularLocation>
</comment>
<dbReference type="PANTHER" id="PTHR14614:SF10">
    <property type="entry name" value="PROTEIN N-TERMINAL AND LYSINE N-METHYLTRANSFERASE EFM7"/>
    <property type="match status" value="1"/>
</dbReference>
<protein>
    <recommendedName>
        <fullName evidence="5">Protein N-terminal and lysine N-methyltransferase EFM7</fullName>
        <ecNumber evidence="5">2.1.1.-</ecNumber>
    </recommendedName>
    <alternativeName>
        <fullName evidence="5">Elongation factor methyltransferase 7</fullName>
    </alternativeName>
</protein>